<dbReference type="PANTHER" id="PTHR12110">
    <property type="entry name" value="HYDROXYPYRUVATE ISOMERASE"/>
    <property type="match status" value="1"/>
</dbReference>
<keyword evidence="1" id="KW-0119">Carbohydrate metabolism</keyword>
<dbReference type="Gene3D" id="3.20.20.150">
    <property type="entry name" value="Divalent-metal-dependent TIM barrel enzymes"/>
    <property type="match status" value="1"/>
</dbReference>
<dbReference type="SUPFAM" id="SSF51658">
    <property type="entry name" value="Xylose isomerase-like"/>
    <property type="match status" value="1"/>
</dbReference>
<accession>C5BZK5</accession>
<dbReference type="Pfam" id="PF01261">
    <property type="entry name" value="AP_endonuc_2"/>
    <property type="match status" value="1"/>
</dbReference>
<name>C5BZK5_BEUC1</name>
<organism evidence="3 4">
    <name type="scientific">Beutenbergia cavernae (strain ATCC BAA-8 / DSM 12333 / CCUG 43141 / JCM 11478 / NBRC 16432 / NCIMB 13614 / HKI 0122)</name>
    <dbReference type="NCBI Taxonomy" id="471853"/>
    <lineage>
        <taxon>Bacteria</taxon>
        <taxon>Bacillati</taxon>
        <taxon>Actinomycetota</taxon>
        <taxon>Actinomycetes</taxon>
        <taxon>Micrococcales</taxon>
        <taxon>Beutenbergiaceae</taxon>
        <taxon>Beutenbergia</taxon>
    </lineage>
</organism>
<keyword evidence="3" id="KW-0413">Isomerase</keyword>
<evidence type="ECO:0000259" key="2">
    <source>
        <dbReference type="Pfam" id="PF01261"/>
    </source>
</evidence>
<dbReference type="RefSeq" id="WP_012725957.1">
    <property type="nucleotide sequence ID" value="NC_012669.1"/>
</dbReference>
<keyword evidence="4" id="KW-1185">Reference proteome</keyword>
<dbReference type="InterPro" id="IPR036237">
    <property type="entry name" value="Xyl_isomerase-like_sf"/>
</dbReference>
<protein>
    <submittedName>
        <fullName evidence="3">Xylose isomerase domain protein TIM barrel</fullName>
    </submittedName>
</protein>
<reference evidence="3 4" key="1">
    <citation type="journal article" date="2009" name="Stand. Genomic Sci.">
        <title>Complete genome sequence of Beutenbergia cavernae type strain (HKI 0122).</title>
        <authorList>
            <person name="Land M."/>
            <person name="Pukall R."/>
            <person name="Abt B."/>
            <person name="Goker M."/>
            <person name="Rohde M."/>
            <person name="Glavina Del Rio T."/>
            <person name="Tice H."/>
            <person name="Copeland A."/>
            <person name="Cheng J.F."/>
            <person name="Lucas S."/>
            <person name="Chen F."/>
            <person name="Nolan M."/>
            <person name="Bruce D."/>
            <person name="Goodwin L."/>
            <person name="Pitluck S."/>
            <person name="Ivanova N."/>
            <person name="Mavromatis K."/>
            <person name="Ovchinnikova G."/>
            <person name="Pati A."/>
            <person name="Chen A."/>
            <person name="Palaniappan K."/>
            <person name="Hauser L."/>
            <person name="Chang Y.J."/>
            <person name="Jefferies C.C."/>
            <person name="Saunders E."/>
            <person name="Brettin T."/>
            <person name="Detter J.C."/>
            <person name="Han C."/>
            <person name="Chain P."/>
            <person name="Bristow J."/>
            <person name="Eisen J.A."/>
            <person name="Markowitz V."/>
            <person name="Hugenholtz P."/>
            <person name="Kyrpides N.C."/>
            <person name="Klenk H.P."/>
            <person name="Lapidus A."/>
        </authorList>
    </citation>
    <scope>NUCLEOTIDE SEQUENCE [LARGE SCALE GENOMIC DNA]</scope>
    <source>
        <strain evidence="4">ATCC BAA-8 / DSM 12333 / NBRC 16432</strain>
    </source>
</reference>
<dbReference type="eggNOG" id="COG1082">
    <property type="taxonomic scope" value="Bacteria"/>
</dbReference>
<proteinExistence type="predicted"/>
<dbReference type="STRING" id="471853.Bcav_0916"/>
<gene>
    <name evidence="3" type="ordered locus">Bcav_0916</name>
</gene>
<dbReference type="GO" id="GO:0016853">
    <property type="term" value="F:isomerase activity"/>
    <property type="evidence" value="ECO:0007669"/>
    <property type="project" value="UniProtKB-KW"/>
</dbReference>
<dbReference type="KEGG" id="bcv:Bcav_0916"/>
<evidence type="ECO:0000256" key="1">
    <source>
        <dbReference type="ARBA" id="ARBA00023277"/>
    </source>
</evidence>
<evidence type="ECO:0000313" key="4">
    <source>
        <dbReference type="Proteomes" id="UP000007962"/>
    </source>
</evidence>
<dbReference type="InterPro" id="IPR050312">
    <property type="entry name" value="IolE/XylAMocC-like"/>
</dbReference>
<dbReference type="Proteomes" id="UP000007962">
    <property type="component" value="Chromosome"/>
</dbReference>
<dbReference type="EMBL" id="CP001618">
    <property type="protein sequence ID" value="ACQ79177.1"/>
    <property type="molecule type" value="Genomic_DNA"/>
</dbReference>
<evidence type="ECO:0000313" key="3">
    <source>
        <dbReference type="EMBL" id="ACQ79177.1"/>
    </source>
</evidence>
<dbReference type="AlphaFoldDB" id="C5BZK5"/>
<dbReference type="HOGENOM" id="CLU_050006_6_3_11"/>
<feature type="domain" description="Xylose isomerase-like TIM barrel" evidence="2">
    <location>
        <begin position="24"/>
        <end position="260"/>
    </location>
</feature>
<sequence>MSVRRPLGFSTLGVPGASAGDIVALATRVGFDAVELRIGDDEQIGLHSSTAERAQWRDAFDGAGVRILSVNTYLATSSTRPDLMVDLEASIQLAHDVGAGGVRLFVGDEPYDGGGLSPGERRSVRLLDGGAESADHAGVDLLLETHDSHPTAARVRRILDALESPVGRRRVGVIWDAVHSWAAGEGFGATRAGLAGWLAWVQVKDVRRISDPAPVALGAGSFPIGECCSALDADTLVVLEWERRWHSELSPLERAASGMRAWLS</sequence>
<dbReference type="InterPro" id="IPR013022">
    <property type="entry name" value="Xyl_isomerase-like_TIM-brl"/>
</dbReference>